<feature type="compositionally biased region" description="Basic residues" evidence="4">
    <location>
        <begin position="238"/>
        <end position="248"/>
    </location>
</feature>
<evidence type="ECO:0000256" key="1">
    <source>
        <dbReference type="ARBA" id="ARBA00023015"/>
    </source>
</evidence>
<dbReference type="Pfam" id="PF07729">
    <property type="entry name" value="FCD"/>
    <property type="match status" value="1"/>
</dbReference>
<dbReference type="InterPro" id="IPR011711">
    <property type="entry name" value="GntR_C"/>
</dbReference>
<dbReference type="Pfam" id="PF00392">
    <property type="entry name" value="GntR"/>
    <property type="match status" value="1"/>
</dbReference>
<proteinExistence type="predicted"/>
<dbReference type="PANTHER" id="PTHR43537">
    <property type="entry name" value="TRANSCRIPTIONAL REGULATOR, GNTR FAMILY"/>
    <property type="match status" value="1"/>
</dbReference>
<dbReference type="Gene3D" id="1.20.120.530">
    <property type="entry name" value="GntR ligand-binding domain-like"/>
    <property type="match status" value="1"/>
</dbReference>
<feature type="region of interest" description="Disordered" evidence="4">
    <location>
        <begin position="226"/>
        <end position="248"/>
    </location>
</feature>
<evidence type="ECO:0000256" key="3">
    <source>
        <dbReference type="ARBA" id="ARBA00023163"/>
    </source>
</evidence>
<dbReference type="InterPro" id="IPR000524">
    <property type="entry name" value="Tscrpt_reg_HTH_GntR"/>
</dbReference>
<dbReference type="EMBL" id="JBHSLC010000049">
    <property type="protein sequence ID" value="MFC5357664.1"/>
    <property type="molecule type" value="Genomic_DNA"/>
</dbReference>
<dbReference type="SUPFAM" id="SSF48008">
    <property type="entry name" value="GntR ligand-binding domain-like"/>
    <property type="match status" value="1"/>
</dbReference>
<dbReference type="Proteomes" id="UP001596166">
    <property type="component" value="Unassembled WGS sequence"/>
</dbReference>
<keyword evidence="3" id="KW-0804">Transcription</keyword>
<dbReference type="PANTHER" id="PTHR43537:SF24">
    <property type="entry name" value="GLUCONATE OPERON TRANSCRIPTIONAL REPRESSOR"/>
    <property type="match status" value="1"/>
</dbReference>
<evidence type="ECO:0000259" key="5">
    <source>
        <dbReference type="PROSITE" id="PS50949"/>
    </source>
</evidence>
<protein>
    <submittedName>
        <fullName evidence="6">GntR family transcriptional regulator</fullName>
    </submittedName>
</protein>
<keyword evidence="1" id="KW-0805">Transcription regulation</keyword>
<organism evidence="6 7">
    <name type="scientific">Azospirillum himalayense</name>
    <dbReference type="NCBI Taxonomy" id="654847"/>
    <lineage>
        <taxon>Bacteria</taxon>
        <taxon>Pseudomonadati</taxon>
        <taxon>Pseudomonadota</taxon>
        <taxon>Alphaproteobacteria</taxon>
        <taxon>Rhodospirillales</taxon>
        <taxon>Azospirillaceae</taxon>
        <taxon>Azospirillum</taxon>
    </lineage>
</organism>
<sequence length="248" mass="27660">MDDTTPLAVSRPPGTLRDRAAATLRDAIVAGRFAPGERLIERQLCEFLDVSRTLVREALRQLEAEGWVNILPYRGPAVAVLTADAVRQFYDVRAALEGWAVRRFCALTTDVELAELAALVATMAQAQEARDHAAQADAVRRFYDVILKVVRNDTLTDFLREQDARLTWLRQTSLTSPERASVSVDEKRKLLAALVARDGDAARCLCEQHLANASHAIVGALEVRERQAREREAETAKPRKVGRPRKRP</sequence>
<feature type="domain" description="HTH gntR-type" evidence="5">
    <location>
        <begin position="14"/>
        <end position="81"/>
    </location>
</feature>
<evidence type="ECO:0000313" key="6">
    <source>
        <dbReference type="EMBL" id="MFC5357664.1"/>
    </source>
</evidence>
<dbReference type="RefSeq" id="WP_376997311.1">
    <property type="nucleotide sequence ID" value="NZ_JBHSLC010000049.1"/>
</dbReference>
<dbReference type="PROSITE" id="PS50949">
    <property type="entry name" value="HTH_GNTR"/>
    <property type="match status" value="1"/>
</dbReference>
<reference evidence="7" key="1">
    <citation type="journal article" date="2019" name="Int. J. Syst. Evol. Microbiol.">
        <title>The Global Catalogue of Microorganisms (GCM) 10K type strain sequencing project: providing services to taxonomists for standard genome sequencing and annotation.</title>
        <authorList>
            <consortium name="The Broad Institute Genomics Platform"/>
            <consortium name="The Broad Institute Genome Sequencing Center for Infectious Disease"/>
            <person name="Wu L."/>
            <person name="Ma J."/>
        </authorList>
    </citation>
    <scope>NUCLEOTIDE SEQUENCE [LARGE SCALE GENOMIC DNA]</scope>
    <source>
        <strain evidence="7">CCUG 58760</strain>
    </source>
</reference>
<dbReference type="InterPro" id="IPR036390">
    <property type="entry name" value="WH_DNA-bd_sf"/>
</dbReference>
<dbReference type="SUPFAM" id="SSF46785">
    <property type="entry name" value="Winged helix' DNA-binding domain"/>
    <property type="match status" value="1"/>
</dbReference>
<dbReference type="SMART" id="SM00345">
    <property type="entry name" value="HTH_GNTR"/>
    <property type="match status" value="1"/>
</dbReference>
<dbReference type="InterPro" id="IPR036388">
    <property type="entry name" value="WH-like_DNA-bd_sf"/>
</dbReference>
<name>A0ABW0GA26_9PROT</name>
<dbReference type="Gene3D" id="1.10.10.10">
    <property type="entry name" value="Winged helix-like DNA-binding domain superfamily/Winged helix DNA-binding domain"/>
    <property type="match status" value="1"/>
</dbReference>
<keyword evidence="7" id="KW-1185">Reference proteome</keyword>
<comment type="caution">
    <text evidence="6">The sequence shown here is derived from an EMBL/GenBank/DDBJ whole genome shotgun (WGS) entry which is preliminary data.</text>
</comment>
<keyword evidence="2" id="KW-0238">DNA-binding</keyword>
<dbReference type="CDD" id="cd07377">
    <property type="entry name" value="WHTH_GntR"/>
    <property type="match status" value="1"/>
</dbReference>
<evidence type="ECO:0000313" key="7">
    <source>
        <dbReference type="Proteomes" id="UP001596166"/>
    </source>
</evidence>
<dbReference type="PRINTS" id="PR00035">
    <property type="entry name" value="HTHGNTR"/>
</dbReference>
<dbReference type="InterPro" id="IPR008920">
    <property type="entry name" value="TF_FadR/GntR_C"/>
</dbReference>
<accession>A0ABW0GA26</accession>
<gene>
    <name evidence="6" type="ORF">ACFPMG_21885</name>
</gene>
<evidence type="ECO:0000256" key="4">
    <source>
        <dbReference type="SAM" id="MobiDB-lite"/>
    </source>
</evidence>
<evidence type="ECO:0000256" key="2">
    <source>
        <dbReference type="ARBA" id="ARBA00023125"/>
    </source>
</evidence>
<feature type="compositionally biased region" description="Basic and acidic residues" evidence="4">
    <location>
        <begin position="226"/>
        <end position="237"/>
    </location>
</feature>
<dbReference type="SMART" id="SM00895">
    <property type="entry name" value="FCD"/>
    <property type="match status" value="1"/>
</dbReference>